<name>A0ABP6D781_9ACTN</name>
<feature type="compositionally biased region" description="Basic and acidic residues" evidence="1">
    <location>
        <begin position="611"/>
        <end position="623"/>
    </location>
</feature>
<comment type="caution">
    <text evidence="2">The sequence shown here is derived from an EMBL/GenBank/DDBJ whole genome shotgun (WGS) entry which is preliminary data.</text>
</comment>
<gene>
    <name evidence="2" type="ORF">GCM10010411_83180</name>
</gene>
<evidence type="ECO:0000313" key="3">
    <source>
        <dbReference type="Proteomes" id="UP001501509"/>
    </source>
</evidence>
<dbReference type="Proteomes" id="UP001501509">
    <property type="component" value="Unassembled WGS sequence"/>
</dbReference>
<organism evidence="2 3">
    <name type="scientific">Actinomadura fulvescens</name>
    <dbReference type="NCBI Taxonomy" id="46160"/>
    <lineage>
        <taxon>Bacteria</taxon>
        <taxon>Bacillati</taxon>
        <taxon>Actinomycetota</taxon>
        <taxon>Actinomycetes</taxon>
        <taxon>Streptosporangiales</taxon>
        <taxon>Thermomonosporaceae</taxon>
        <taxon>Actinomadura</taxon>
    </lineage>
</organism>
<reference evidence="3" key="1">
    <citation type="journal article" date="2019" name="Int. J. Syst. Evol. Microbiol.">
        <title>The Global Catalogue of Microorganisms (GCM) 10K type strain sequencing project: providing services to taxonomists for standard genome sequencing and annotation.</title>
        <authorList>
            <consortium name="The Broad Institute Genomics Platform"/>
            <consortium name="The Broad Institute Genome Sequencing Center for Infectious Disease"/>
            <person name="Wu L."/>
            <person name="Ma J."/>
        </authorList>
    </citation>
    <scope>NUCLEOTIDE SEQUENCE [LARGE SCALE GENOMIC DNA]</scope>
    <source>
        <strain evidence="3">JCM 6833</strain>
    </source>
</reference>
<accession>A0ABP6D781</accession>
<sequence length="647" mass="71032">MTVAGIGSDGLQAPEDGVGEARKGLLAFQEALRSLEAQAVAARKAAGSPCSRREAAREACRLGVRLDDRRIGDWLRREDGRAPRDADQVWALVQVWRAWAGLTSGPGERRQWNDLVEAARPPRGDGAAGGIGLPLRAWSDPLVLEVHPAIESPDGALPVLPAYVPRRHDAVLERVVRGAPDASAMAVLVGEAATGKSRACWEALRMLPAGWRLWHPIAPSRPLAAFNGIPLVGPRTVVWLNDIQYYLLTPGKELGEQVAAELRALLRDPERGPVLVLGTIWPRYWATLTGYASPHEDPHAQARVLLTGTDIAIPTTFAPPELDRARSVAADDARLLEAVDHAESGHLTQYLAGGPALQTIYRTASPASRALMDAAIDARRLGHGQLLPRRLLLDAAPGYMTPPQREMLEEGWQEEAFAYVTDHRPCRGARAPLTPVRSVPGKEDGAEPCYRLADYLEQAGQALRRTFAVPKELWDALLVHARSSDLIRLGRQAQERGLYGYALRFYNGAFAADPGATDAVLWRASCTRPRNGSTWRCTATGMQRREATSTPGRKRPRCCGRRDGSRKRPRGSGAPPPTEPSTRRSRPPTCSGSTGCGTRPWRACAAPRAWESPRRWRAWERSRWTRRTSTRPSSIFRRPPKQATRSL</sequence>
<keyword evidence="3" id="KW-1185">Reference proteome</keyword>
<feature type="compositionally biased region" description="Basic residues" evidence="1">
    <location>
        <begin position="552"/>
        <end position="570"/>
    </location>
</feature>
<evidence type="ECO:0000313" key="2">
    <source>
        <dbReference type="EMBL" id="GAA2632264.1"/>
    </source>
</evidence>
<feature type="compositionally biased region" description="Low complexity" evidence="1">
    <location>
        <begin position="587"/>
        <end position="610"/>
    </location>
</feature>
<protein>
    <submittedName>
        <fullName evidence="2">Uncharacterized protein</fullName>
    </submittedName>
</protein>
<dbReference type="EMBL" id="BAAATD010000016">
    <property type="protein sequence ID" value="GAA2632264.1"/>
    <property type="molecule type" value="Genomic_DNA"/>
</dbReference>
<proteinExistence type="predicted"/>
<dbReference type="RefSeq" id="WP_344548014.1">
    <property type="nucleotide sequence ID" value="NZ_BAAATD010000016.1"/>
</dbReference>
<evidence type="ECO:0000256" key="1">
    <source>
        <dbReference type="SAM" id="MobiDB-lite"/>
    </source>
</evidence>
<feature type="region of interest" description="Disordered" evidence="1">
    <location>
        <begin position="539"/>
        <end position="647"/>
    </location>
</feature>